<protein>
    <submittedName>
        <fullName evidence="1">Predicted protein</fullName>
    </submittedName>
</protein>
<dbReference type="HOGENOM" id="CLU_3384925_0_0_1"/>
<accession>E4ZYD3</accession>
<keyword evidence="2" id="KW-1185">Reference proteome</keyword>
<sequence length="33" mass="3683">MEEAAYAEVGLIQFQRLSALVDIASTIKFSRKP</sequence>
<dbReference type="Proteomes" id="UP000002668">
    <property type="component" value="Genome"/>
</dbReference>
<dbReference type="InParanoid" id="E4ZYD3"/>
<dbReference type="EMBL" id="FP929128">
    <property type="protein sequence ID" value="CBX96378.1"/>
    <property type="molecule type" value="Genomic_DNA"/>
</dbReference>
<organism evidence="2">
    <name type="scientific">Leptosphaeria maculans (strain JN3 / isolate v23.1.3 / race Av1-4-5-6-7-8)</name>
    <name type="common">Blackleg fungus</name>
    <name type="synonym">Phoma lingam</name>
    <dbReference type="NCBI Taxonomy" id="985895"/>
    <lineage>
        <taxon>Eukaryota</taxon>
        <taxon>Fungi</taxon>
        <taxon>Dikarya</taxon>
        <taxon>Ascomycota</taxon>
        <taxon>Pezizomycotina</taxon>
        <taxon>Dothideomycetes</taxon>
        <taxon>Pleosporomycetidae</taxon>
        <taxon>Pleosporales</taxon>
        <taxon>Pleosporineae</taxon>
        <taxon>Leptosphaeriaceae</taxon>
        <taxon>Plenodomus</taxon>
        <taxon>Plenodomus lingam/Leptosphaeria maculans species complex</taxon>
    </lineage>
</organism>
<proteinExistence type="predicted"/>
<gene>
    <name evidence="1" type="ORF">LEMA_uP112970.1</name>
</gene>
<dbReference type="VEuPathDB" id="FungiDB:LEMA_uP112970.1"/>
<name>E4ZYD3_LEPMJ</name>
<evidence type="ECO:0000313" key="2">
    <source>
        <dbReference type="Proteomes" id="UP000002668"/>
    </source>
</evidence>
<reference evidence="2" key="1">
    <citation type="journal article" date="2011" name="Nat. Commun.">
        <title>Effector diversification within compartments of the Leptosphaeria maculans genome affected by Repeat-Induced Point mutations.</title>
        <authorList>
            <person name="Rouxel T."/>
            <person name="Grandaubert J."/>
            <person name="Hane J.K."/>
            <person name="Hoede C."/>
            <person name="van de Wouw A.P."/>
            <person name="Couloux A."/>
            <person name="Dominguez V."/>
            <person name="Anthouard V."/>
            <person name="Bally P."/>
            <person name="Bourras S."/>
            <person name="Cozijnsen A.J."/>
            <person name="Ciuffetti L.M."/>
            <person name="Degrave A."/>
            <person name="Dilmaghani A."/>
            <person name="Duret L."/>
            <person name="Fudal I."/>
            <person name="Goodwin S.B."/>
            <person name="Gout L."/>
            <person name="Glaser N."/>
            <person name="Linglin J."/>
            <person name="Kema G.H.J."/>
            <person name="Lapalu N."/>
            <person name="Lawrence C.B."/>
            <person name="May K."/>
            <person name="Meyer M."/>
            <person name="Ollivier B."/>
            <person name="Poulain J."/>
            <person name="Schoch C.L."/>
            <person name="Simon A."/>
            <person name="Spatafora J.W."/>
            <person name="Stachowiak A."/>
            <person name="Turgeon B.G."/>
            <person name="Tyler B.M."/>
            <person name="Vincent D."/>
            <person name="Weissenbach J."/>
            <person name="Amselem J."/>
            <person name="Quesneville H."/>
            <person name="Oliver R.P."/>
            <person name="Wincker P."/>
            <person name="Balesdent M.-H."/>
            <person name="Howlett B.J."/>
        </authorList>
    </citation>
    <scope>NUCLEOTIDE SEQUENCE [LARGE SCALE GENOMIC DNA]</scope>
    <source>
        <strain evidence="2">JN3 / isolate v23.1.3 / race Av1-4-5-6-7-8</strain>
    </source>
</reference>
<evidence type="ECO:0000313" key="1">
    <source>
        <dbReference type="EMBL" id="CBX96378.1"/>
    </source>
</evidence>
<dbReference type="AlphaFoldDB" id="E4ZYD3"/>